<evidence type="ECO:0000313" key="2">
    <source>
        <dbReference type="EMBL" id="CAF1061617.1"/>
    </source>
</evidence>
<dbReference type="Proteomes" id="UP000663852">
    <property type="component" value="Unassembled WGS sequence"/>
</dbReference>
<accession>A0A814L6E8</accession>
<sequence length="216" mass="24211">MSLRPRECFTHYHLIVLAGLVAVSLVLIIVGGSLSAWCIRYGNTFECHSLLHSERAFSCLFKLIPTGAVLCLIISLFMFIILIIGQTYLEYSGMAKKEYQFVARSVNILVLSIAIILIMVVLLQWFHPPAHSTKNILIGMVPSQNLANNTAKQDPMVFVTIPPDDPSYLKAIGAQRESILTYHKHFHHGPNLFFAAFIILFVALLGFVLGHLFKEQ</sequence>
<evidence type="ECO:0000256" key="1">
    <source>
        <dbReference type="SAM" id="Phobius"/>
    </source>
</evidence>
<feature type="transmembrane region" description="Helical" evidence="1">
    <location>
        <begin position="106"/>
        <end position="126"/>
    </location>
</feature>
<dbReference type="AlphaFoldDB" id="A0A814L6E8"/>
<keyword evidence="1" id="KW-0472">Membrane</keyword>
<keyword evidence="1" id="KW-0812">Transmembrane</keyword>
<feature type="transmembrane region" description="Helical" evidence="1">
    <location>
        <begin position="192"/>
        <end position="213"/>
    </location>
</feature>
<organism evidence="2 3">
    <name type="scientific">Adineta ricciae</name>
    <name type="common">Rotifer</name>
    <dbReference type="NCBI Taxonomy" id="249248"/>
    <lineage>
        <taxon>Eukaryota</taxon>
        <taxon>Metazoa</taxon>
        <taxon>Spiralia</taxon>
        <taxon>Gnathifera</taxon>
        <taxon>Rotifera</taxon>
        <taxon>Eurotatoria</taxon>
        <taxon>Bdelloidea</taxon>
        <taxon>Adinetida</taxon>
        <taxon>Adinetidae</taxon>
        <taxon>Adineta</taxon>
    </lineage>
</organism>
<gene>
    <name evidence="2" type="ORF">EDS130_LOCUS17943</name>
</gene>
<evidence type="ECO:0000313" key="3">
    <source>
        <dbReference type="Proteomes" id="UP000663852"/>
    </source>
</evidence>
<name>A0A814L6E8_ADIRI</name>
<feature type="transmembrane region" description="Helical" evidence="1">
    <location>
        <begin position="63"/>
        <end position="85"/>
    </location>
</feature>
<proteinExistence type="predicted"/>
<dbReference type="EMBL" id="CAJNOJ010000082">
    <property type="protein sequence ID" value="CAF1061617.1"/>
    <property type="molecule type" value="Genomic_DNA"/>
</dbReference>
<feature type="transmembrane region" description="Helical" evidence="1">
    <location>
        <begin position="12"/>
        <end position="34"/>
    </location>
</feature>
<reference evidence="2" key="1">
    <citation type="submission" date="2021-02" db="EMBL/GenBank/DDBJ databases">
        <authorList>
            <person name="Nowell W R."/>
        </authorList>
    </citation>
    <scope>NUCLEOTIDE SEQUENCE</scope>
</reference>
<keyword evidence="1" id="KW-1133">Transmembrane helix</keyword>
<protein>
    <submittedName>
        <fullName evidence="2">Uncharacterized protein</fullName>
    </submittedName>
</protein>
<dbReference type="OrthoDB" id="10012452at2759"/>
<comment type="caution">
    <text evidence="2">The sequence shown here is derived from an EMBL/GenBank/DDBJ whole genome shotgun (WGS) entry which is preliminary data.</text>
</comment>